<dbReference type="Proteomes" id="UP000184330">
    <property type="component" value="Unassembled WGS sequence"/>
</dbReference>
<evidence type="ECO:0000313" key="2">
    <source>
        <dbReference type="EMBL" id="CZR67141.1"/>
    </source>
</evidence>
<accession>A0A1L7XQ19</accession>
<reference evidence="2 3" key="1">
    <citation type="submission" date="2016-03" db="EMBL/GenBank/DDBJ databases">
        <authorList>
            <person name="Ploux O."/>
        </authorList>
    </citation>
    <scope>NUCLEOTIDE SEQUENCE [LARGE SCALE GENOMIC DNA]</scope>
    <source>
        <strain evidence="2 3">UAMH 11012</strain>
    </source>
</reference>
<evidence type="ECO:0000313" key="3">
    <source>
        <dbReference type="Proteomes" id="UP000184330"/>
    </source>
</evidence>
<dbReference type="OrthoDB" id="10524129at2759"/>
<dbReference type="EMBL" id="FJOG01000042">
    <property type="protein sequence ID" value="CZR67141.1"/>
    <property type="molecule type" value="Genomic_DNA"/>
</dbReference>
<proteinExistence type="predicted"/>
<dbReference type="AlphaFoldDB" id="A0A1L7XQ19"/>
<protein>
    <submittedName>
        <fullName evidence="2">Uncharacterized protein</fullName>
    </submittedName>
</protein>
<gene>
    <name evidence="2" type="ORF">PAC_17040</name>
</gene>
<name>A0A1L7XQ19_9HELO</name>
<organism evidence="2 3">
    <name type="scientific">Phialocephala subalpina</name>
    <dbReference type="NCBI Taxonomy" id="576137"/>
    <lineage>
        <taxon>Eukaryota</taxon>
        <taxon>Fungi</taxon>
        <taxon>Dikarya</taxon>
        <taxon>Ascomycota</taxon>
        <taxon>Pezizomycotina</taxon>
        <taxon>Leotiomycetes</taxon>
        <taxon>Helotiales</taxon>
        <taxon>Mollisiaceae</taxon>
        <taxon>Phialocephala</taxon>
        <taxon>Phialocephala fortinii species complex</taxon>
    </lineage>
</organism>
<feature type="region of interest" description="Disordered" evidence="1">
    <location>
        <begin position="77"/>
        <end position="96"/>
    </location>
</feature>
<evidence type="ECO:0000256" key="1">
    <source>
        <dbReference type="SAM" id="MobiDB-lite"/>
    </source>
</evidence>
<sequence>MDSQRLELAVELERSRAYHARQESWMAEIEHEQRVFAAEAESLRREIQLLRLQLLSPKPKLEQQDLASVWTNSAVEELPDGGTEKQSITPGSHKPGSLMNVARAMMKLNGKFEIDGIQLMDKLLFDFEAKYPDLAPKMDPTRRQNRFRNGTVDNYCRVMCVFPDAKDTMKRAIDLAKMEKAVLGSHQVMGSSRQCQISLEYSEGRVEEQVGMAIPFKGFFIVTGST</sequence>
<keyword evidence="3" id="KW-1185">Reference proteome</keyword>